<dbReference type="Proteomes" id="UP000326179">
    <property type="component" value="Chromosome"/>
</dbReference>
<feature type="transmembrane region" description="Helical" evidence="2">
    <location>
        <begin position="124"/>
        <end position="142"/>
    </location>
</feature>
<dbReference type="Pfam" id="PF19877">
    <property type="entry name" value="DUF6350"/>
    <property type="match status" value="1"/>
</dbReference>
<gene>
    <name evidence="3" type="ORF">GFH48_16910</name>
</gene>
<evidence type="ECO:0000256" key="1">
    <source>
        <dbReference type="SAM" id="MobiDB-lite"/>
    </source>
</evidence>
<protein>
    <recommendedName>
        <fullName evidence="5">Integral membrane protein</fullName>
    </recommendedName>
</protein>
<evidence type="ECO:0000313" key="4">
    <source>
        <dbReference type="Proteomes" id="UP000326179"/>
    </source>
</evidence>
<evidence type="ECO:0000313" key="3">
    <source>
        <dbReference type="EMBL" id="QFZ74722.1"/>
    </source>
</evidence>
<dbReference type="RefSeq" id="WP_153289040.1">
    <property type="nucleotide sequence ID" value="NZ_CP045643.1"/>
</dbReference>
<feature type="transmembrane region" description="Helical" evidence="2">
    <location>
        <begin position="264"/>
        <end position="283"/>
    </location>
</feature>
<feature type="transmembrane region" description="Helical" evidence="2">
    <location>
        <begin position="61"/>
        <end position="78"/>
    </location>
</feature>
<feature type="transmembrane region" description="Helical" evidence="2">
    <location>
        <begin position="85"/>
        <end position="104"/>
    </location>
</feature>
<name>A0A5Q0LC79_9ACTN</name>
<feature type="transmembrane region" description="Helical" evidence="2">
    <location>
        <begin position="400"/>
        <end position="422"/>
    </location>
</feature>
<feature type="transmembrane region" description="Helical" evidence="2">
    <location>
        <begin position="154"/>
        <end position="175"/>
    </location>
</feature>
<sequence length="557" mass="56874">MTDHRLSMSLLITRMRHRSPGLAAGFLGGVLAAGLGLGSLAVLVMMLWISSPYPDSGPGGALHVAAALWLLAHGVELARTDTLSGLPMPVGLTPLLLTLLPAWLLHRAARDAADADAGASGRTVWAGTVAGYLTLSAVVLLYTSGGELRPSWAWSGLCLPLLTAGAAAAGVWTAYGHPRGPVPFWVGRALARRPLPAGVRRWATGEPPAPWVGRWLGASARAALAGAAVLVGGGALLVGVSLVWHGDLARESFQQLTEVWSGRFAVLLLCLALVPNAAVWGAAYGLGPGVVLGAGQVAGPLSAAGPEPLLPAFPLLAAVPGAGGPWSWAGAAVPVAAGVTVVWFLRKAAGAGEGGEAWSRGRVLAGVGVAGVLCGLVMALLAGLAGGPLGVGALAHFGPVWWQVGGAVMVWTVGVGVPVGAVVPGIGRGRGRRLSWASVVSAVSVVSVPAWSSWSSWSSWRARESDSVPVPVPVPVPQAGVGVVLVREPEPEPDPGPEGERDSSHAPYDLLPSDDVGVAWHEDVVREARWAALREASAAVEVLDPFSESDLEADPER</sequence>
<keyword evidence="2" id="KW-1133">Transmembrane helix</keyword>
<dbReference type="EMBL" id="CP045643">
    <property type="protein sequence ID" value="QFZ74722.1"/>
    <property type="molecule type" value="Genomic_DNA"/>
</dbReference>
<dbReference type="KEGG" id="sfy:GFH48_16910"/>
<feature type="transmembrane region" description="Helical" evidence="2">
    <location>
        <begin position="365"/>
        <end position="388"/>
    </location>
</feature>
<proteinExistence type="predicted"/>
<keyword evidence="2" id="KW-0812">Transmembrane</keyword>
<evidence type="ECO:0000256" key="2">
    <source>
        <dbReference type="SAM" id="Phobius"/>
    </source>
</evidence>
<keyword evidence="4" id="KW-1185">Reference proteome</keyword>
<keyword evidence="2" id="KW-0472">Membrane</keyword>
<feature type="transmembrane region" description="Helical" evidence="2">
    <location>
        <begin position="326"/>
        <end position="345"/>
    </location>
</feature>
<organism evidence="3 4">
    <name type="scientific">Streptomyces fagopyri</name>
    <dbReference type="NCBI Taxonomy" id="2662397"/>
    <lineage>
        <taxon>Bacteria</taxon>
        <taxon>Bacillati</taxon>
        <taxon>Actinomycetota</taxon>
        <taxon>Actinomycetes</taxon>
        <taxon>Kitasatosporales</taxon>
        <taxon>Streptomycetaceae</taxon>
        <taxon>Streptomyces</taxon>
    </lineage>
</organism>
<dbReference type="InterPro" id="IPR045931">
    <property type="entry name" value="DUF6350"/>
</dbReference>
<evidence type="ECO:0008006" key="5">
    <source>
        <dbReference type="Google" id="ProtNLM"/>
    </source>
</evidence>
<feature type="region of interest" description="Disordered" evidence="1">
    <location>
        <begin position="487"/>
        <end position="512"/>
    </location>
</feature>
<feature type="transmembrane region" description="Helical" evidence="2">
    <location>
        <begin position="222"/>
        <end position="244"/>
    </location>
</feature>
<feature type="transmembrane region" description="Helical" evidence="2">
    <location>
        <begin position="21"/>
        <end position="49"/>
    </location>
</feature>
<reference evidence="3 4" key="1">
    <citation type="submission" date="2019-10" db="EMBL/GenBank/DDBJ databases">
        <title>A novel species.</title>
        <authorList>
            <person name="Gao J."/>
        </authorList>
    </citation>
    <scope>NUCLEOTIDE SEQUENCE [LARGE SCALE GENOMIC DNA]</scope>
    <source>
        <strain evidence="3 4">QMT-28</strain>
    </source>
</reference>
<accession>A0A5Q0LC79</accession>
<dbReference type="AlphaFoldDB" id="A0A5Q0LC79"/>